<accession>A0A2J6WMA9</accession>
<dbReference type="EMBL" id="PNIN01000039">
    <property type="protein sequence ID" value="PMP71532.1"/>
    <property type="molecule type" value="Genomic_DNA"/>
</dbReference>
<feature type="transmembrane region" description="Helical" evidence="1">
    <location>
        <begin position="146"/>
        <end position="166"/>
    </location>
</feature>
<feature type="transmembrane region" description="Helical" evidence="1">
    <location>
        <begin position="17"/>
        <end position="45"/>
    </location>
</feature>
<evidence type="ECO:0000313" key="2">
    <source>
        <dbReference type="EMBL" id="PMP71532.1"/>
    </source>
</evidence>
<evidence type="ECO:0000256" key="1">
    <source>
        <dbReference type="SAM" id="Phobius"/>
    </source>
</evidence>
<dbReference type="RefSeq" id="WP_424605935.1">
    <property type="nucleotide sequence ID" value="NZ_JBNAVA010000008.1"/>
</dbReference>
<name>A0A2J6WMA9_9BACT</name>
<comment type="caution">
    <text evidence="2">The sequence shown here is derived from an EMBL/GenBank/DDBJ whole genome shotgun (WGS) entry which is preliminary data.</text>
</comment>
<organism evidence="2 3">
    <name type="scientific">Calditerrivibrio nitroreducens</name>
    <dbReference type="NCBI Taxonomy" id="477976"/>
    <lineage>
        <taxon>Bacteria</taxon>
        <taxon>Pseudomonadati</taxon>
        <taxon>Deferribacterota</taxon>
        <taxon>Deferribacteres</taxon>
        <taxon>Deferribacterales</taxon>
        <taxon>Calditerrivibrionaceae</taxon>
    </lineage>
</organism>
<keyword evidence="1" id="KW-0812">Transmembrane</keyword>
<proteinExistence type="predicted"/>
<dbReference type="AlphaFoldDB" id="A0A2J6WMA9"/>
<gene>
    <name evidence="2" type="ORF">C0187_03880</name>
</gene>
<dbReference type="PANTHER" id="PTHR31721">
    <property type="entry name" value="OS06G0710300 PROTEIN"/>
    <property type="match status" value="1"/>
</dbReference>
<feature type="transmembrane region" description="Helical" evidence="1">
    <location>
        <begin position="122"/>
        <end position="139"/>
    </location>
</feature>
<feature type="transmembrane region" description="Helical" evidence="1">
    <location>
        <begin position="66"/>
        <end position="90"/>
    </location>
</feature>
<dbReference type="Pfam" id="PF03350">
    <property type="entry name" value="UPF0114"/>
    <property type="match status" value="1"/>
</dbReference>
<dbReference type="PIRSF" id="PIRSF026509">
    <property type="entry name" value="UCP026509"/>
    <property type="match status" value="1"/>
</dbReference>
<evidence type="ECO:0008006" key="4">
    <source>
        <dbReference type="Google" id="ProtNLM"/>
    </source>
</evidence>
<keyword evidence="1" id="KW-1133">Transmembrane helix</keyword>
<dbReference type="Proteomes" id="UP000242881">
    <property type="component" value="Unassembled WGS sequence"/>
</dbReference>
<dbReference type="InterPro" id="IPR005134">
    <property type="entry name" value="UPF0114"/>
</dbReference>
<reference evidence="2 3" key="1">
    <citation type="submission" date="2018-01" db="EMBL/GenBank/DDBJ databases">
        <title>Metagenomic assembled genomes from two thermal pools in the Uzon Caldera, Kamchatka, Russia.</title>
        <authorList>
            <person name="Wilkins L."/>
            <person name="Ettinger C."/>
        </authorList>
    </citation>
    <scope>NUCLEOTIDE SEQUENCE [LARGE SCALE GENOMIC DNA]</scope>
    <source>
        <strain evidence="2">ZAV-05</strain>
    </source>
</reference>
<sequence>MKKIESFFEKLLWHSRLFLLFAVISSVFAAIILIFMGTLDIFILFKKLIYSIENYSYYESIQKESLGKIIGAIDNYLISTVLFIFGIGLYELFISKIDLLEEDNKSSKILVIHSLDQLKDKIAKVVVMVLIVTFFKYSISQKDWDMIKLLILAAGTLLVSFSLYIINAKGSHDGEK</sequence>
<evidence type="ECO:0000313" key="3">
    <source>
        <dbReference type="Proteomes" id="UP000242881"/>
    </source>
</evidence>
<dbReference type="PANTHER" id="PTHR31721:SF4">
    <property type="entry name" value="OS06G0710300 PROTEIN"/>
    <property type="match status" value="1"/>
</dbReference>
<keyword evidence="1" id="KW-0472">Membrane</keyword>
<protein>
    <recommendedName>
        <fullName evidence="4">YqhA family protein</fullName>
    </recommendedName>
</protein>